<gene>
    <name evidence="2" type="ORF">Ahu01nite_098190</name>
</gene>
<dbReference type="EMBL" id="BOMN01000149">
    <property type="protein sequence ID" value="GIE26717.1"/>
    <property type="molecule type" value="Genomic_DNA"/>
</dbReference>
<reference evidence="2 3" key="1">
    <citation type="submission" date="2021-01" db="EMBL/GenBank/DDBJ databases">
        <title>Whole genome shotgun sequence of Actinoplanes humidus NBRC 14915.</title>
        <authorList>
            <person name="Komaki H."/>
            <person name="Tamura T."/>
        </authorList>
    </citation>
    <scope>NUCLEOTIDE SEQUENCE [LARGE SCALE GENOMIC DNA]</scope>
    <source>
        <strain evidence="2 3">NBRC 14915</strain>
    </source>
</reference>
<name>A0ABQ4A777_9ACTN</name>
<evidence type="ECO:0000256" key="1">
    <source>
        <dbReference type="SAM" id="MobiDB-lite"/>
    </source>
</evidence>
<evidence type="ECO:0000313" key="2">
    <source>
        <dbReference type="EMBL" id="GIE26717.1"/>
    </source>
</evidence>
<sequence length="159" mass="16953">MTDWTVEAEYVGQLTDDDLEALTADAPRIYYNTDTGTLQLTADLTAKDFGPALAAARRWAEQASVAQLVRDGKLQGPIRLTVENALGRSYRLPLLGAKETAARLGITTSRLRELAATPGFPAPKVELAGGKAWSGVDIDAYASTRPTGPGRPRKSAAPE</sequence>
<feature type="region of interest" description="Disordered" evidence="1">
    <location>
        <begin position="140"/>
        <end position="159"/>
    </location>
</feature>
<dbReference type="Proteomes" id="UP000603200">
    <property type="component" value="Unassembled WGS sequence"/>
</dbReference>
<keyword evidence="3" id="KW-1185">Reference proteome</keyword>
<comment type="caution">
    <text evidence="2">The sequence shown here is derived from an EMBL/GenBank/DDBJ whole genome shotgun (WGS) entry which is preliminary data.</text>
</comment>
<evidence type="ECO:0000313" key="3">
    <source>
        <dbReference type="Proteomes" id="UP000603200"/>
    </source>
</evidence>
<protein>
    <recommendedName>
        <fullName evidence="4">AlpA family transcriptional regulator</fullName>
    </recommendedName>
</protein>
<dbReference type="RefSeq" id="WP_203843614.1">
    <property type="nucleotide sequence ID" value="NZ_BAAATV010000016.1"/>
</dbReference>
<organism evidence="2 3">
    <name type="scientific">Winogradskya humida</name>
    <dbReference type="NCBI Taxonomy" id="113566"/>
    <lineage>
        <taxon>Bacteria</taxon>
        <taxon>Bacillati</taxon>
        <taxon>Actinomycetota</taxon>
        <taxon>Actinomycetes</taxon>
        <taxon>Micromonosporales</taxon>
        <taxon>Micromonosporaceae</taxon>
        <taxon>Winogradskya</taxon>
    </lineage>
</organism>
<accession>A0ABQ4A777</accession>
<evidence type="ECO:0008006" key="4">
    <source>
        <dbReference type="Google" id="ProtNLM"/>
    </source>
</evidence>
<proteinExistence type="predicted"/>